<dbReference type="Gene3D" id="3.30.40.10">
    <property type="entry name" value="Zinc/RING finger domain, C3HC4 (zinc finger)"/>
    <property type="match status" value="1"/>
</dbReference>
<dbReference type="InterPro" id="IPR013083">
    <property type="entry name" value="Znf_RING/FYVE/PHD"/>
</dbReference>
<dbReference type="InParanoid" id="A0A0C2WQQ2"/>
<evidence type="ECO:0000256" key="4">
    <source>
        <dbReference type="SAM" id="MobiDB-lite"/>
    </source>
</evidence>
<evidence type="ECO:0000259" key="5">
    <source>
        <dbReference type="Pfam" id="PF00097"/>
    </source>
</evidence>
<dbReference type="HOGENOM" id="CLU_1554846_0_0_1"/>
<dbReference type="Proteomes" id="UP000054549">
    <property type="component" value="Unassembled WGS sequence"/>
</dbReference>
<dbReference type="PANTHER" id="PTHR47094:SF1">
    <property type="entry name" value="RING-TYPE E3 UBIQUITIN TRANSFERASE"/>
    <property type="match status" value="1"/>
</dbReference>
<organism evidence="6 7">
    <name type="scientific">Amanita muscaria (strain Koide BX008)</name>
    <dbReference type="NCBI Taxonomy" id="946122"/>
    <lineage>
        <taxon>Eukaryota</taxon>
        <taxon>Fungi</taxon>
        <taxon>Dikarya</taxon>
        <taxon>Basidiomycota</taxon>
        <taxon>Agaricomycotina</taxon>
        <taxon>Agaricomycetes</taxon>
        <taxon>Agaricomycetidae</taxon>
        <taxon>Agaricales</taxon>
        <taxon>Pluteineae</taxon>
        <taxon>Amanitaceae</taxon>
        <taxon>Amanita</taxon>
    </lineage>
</organism>
<dbReference type="OrthoDB" id="6270329at2759"/>
<evidence type="ECO:0000313" key="7">
    <source>
        <dbReference type="Proteomes" id="UP000054549"/>
    </source>
</evidence>
<reference evidence="6 7" key="1">
    <citation type="submission" date="2014-04" db="EMBL/GenBank/DDBJ databases">
        <title>Evolutionary Origins and Diversification of the Mycorrhizal Mutualists.</title>
        <authorList>
            <consortium name="DOE Joint Genome Institute"/>
            <consortium name="Mycorrhizal Genomics Consortium"/>
            <person name="Kohler A."/>
            <person name="Kuo A."/>
            <person name="Nagy L.G."/>
            <person name="Floudas D."/>
            <person name="Copeland A."/>
            <person name="Barry K.W."/>
            <person name="Cichocki N."/>
            <person name="Veneault-Fourrey C."/>
            <person name="LaButti K."/>
            <person name="Lindquist E.A."/>
            <person name="Lipzen A."/>
            <person name="Lundell T."/>
            <person name="Morin E."/>
            <person name="Murat C."/>
            <person name="Riley R."/>
            <person name="Ohm R."/>
            <person name="Sun H."/>
            <person name="Tunlid A."/>
            <person name="Henrissat B."/>
            <person name="Grigoriev I.V."/>
            <person name="Hibbett D.S."/>
            <person name="Martin F."/>
        </authorList>
    </citation>
    <scope>NUCLEOTIDE SEQUENCE [LARGE SCALE GENOMIC DNA]</scope>
    <source>
        <strain evidence="6 7">Koide BX008</strain>
    </source>
</reference>
<feature type="domain" description="Zinc finger C3HC4 RING-type" evidence="5">
    <location>
        <begin position="125"/>
        <end position="154"/>
    </location>
</feature>
<evidence type="ECO:0000313" key="6">
    <source>
        <dbReference type="EMBL" id="KIL59031.1"/>
    </source>
</evidence>
<evidence type="ECO:0000256" key="3">
    <source>
        <dbReference type="ARBA" id="ARBA00022833"/>
    </source>
</evidence>
<dbReference type="Pfam" id="PF00097">
    <property type="entry name" value="zf-C3HC4"/>
    <property type="match status" value="1"/>
</dbReference>
<dbReference type="EMBL" id="KN818324">
    <property type="protein sequence ID" value="KIL59031.1"/>
    <property type="molecule type" value="Genomic_DNA"/>
</dbReference>
<dbReference type="PANTHER" id="PTHR47094">
    <property type="entry name" value="ELFLESS, ISOFORM B"/>
    <property type="match status" value="1"/>
</dbReference>
<feature type="region of interest" description="Disordered" evidence="4">
    <location>
        <begin position="1"/>
        <end position="116"/>
    </location>
</feature>
<dbReference type="AlphaFoldDB" id="A0A0C2WQQ2"/>
<feature type="compositionally biased region" description="Low complexity" evidence="4">
    <location>
        <begin position="84"/>
        <end position="104"/>
    </location>
</feature>
<keyword evidence="7" id="KW-1185">Reference proteome</keyword>
<dbReference type="GO" id="GO:0008270">
    <property type="term" value="F:zinc ion binding"/>
    <property type="evidence" value="ECO:0007669"/>
    <property type="project" value="UniProtKB-KW"/>
</dbReference>
<dbReference type="SUPFAM" id="SSF57850">
    <property type="entry name" value="RING/U-box"/>
    <property type="match status" value="1"/>
</dbReference>
<dbReference type="STRING" id="946122.A0A0C2WQQ2"/>
<dbReference type="GO" id="GO:0033768">
    <property type="term" value="C:SUMO-targeted ubiquitin ligase complex"/>
    <property type="evidence" value="ECO:0007669"/>
    <property type="project" value="TreeGrafter"/>
</dbReference>
<dbReference type="InterPro" id="IPR049627">
    <property type="entry name" value="SLX8"/>
</dbReference>
<keyword evidence="2" id="KW-0863">Zinc-finger</keyword>
<accession>A0A0C2WQQ2</accession>
<feature type="compositionally biased region" description="Acidic residues" evidence="4">
    <location>
        <begin position="44"/>
        <end position="65"/>
    </location>
</feature>
<keyword evidence="3" id="KW-0862">Zinc</keyword>
<keyword evidence="1" id="KW-0479">Metal-binding</keyword>
<evidence type="ECO:0000256" key="2">
    <source>
        <dbReference type="ARBA" id="ARBA00022771"/>
    </source>
</evidence>
<dbReference type="GO" id="GO:0006511">
    <property type="term" value="P:ubiquitin-dependent protein catabolic process"/>
    <property type="evidence" value="ECO:0007669"/>
    <property type="project" value="TreeGrafter"/>
</dbReference>
<evidence type="ECO:0000256" key="1">
    <source>
        <dbReference type="ARBA" id="ARBA00022723"/>
    </source>
</evidence>
<protein>
    <recommendedName>
        <fullName evidence="5">Zinc finger C3HC4 RING-type domain-containing protein</fullName>
    </recommendedName>
</protein>
<dbReference type="GO" id="GO:0140082">
    <property type="term" value="F:SUMO-ubiquitin ligase activity"/>
    <property type="evidence" value="ECO:0007669"/>
    <property type="project" value="TreeGrafter"/>
</dbReference>
<name>A0A0C2WQQ2_AMAMK</name>
<dbReference type="GO" id="GO:0061630">
    <property type="term" value="F:ubiquitin protein ligase activity"/>
    <property type="evidence" value="ECO:0007669"/>
    <property type="project" value="InterPro"/>
</dbReference>
<dbReference type="InterPro" id="IPR018957">
    <property type="entry name" value="Znf_C3HC4_RING-type"/>
</dbReference>
<feature type="compositionally biased region" description="Low complexity" evidence="4">
    <location>
        <begin position="31"/>
        <end position="43"/>
    </location>
</feature>
<dbReference type="GO" id="GO:0032183">
    <property type="term" value="F:SUMO binding"/>
    <property type="evidence" value="ECO:0007669"/>
    <property type="project" value="TreeGrafter"/>
</dbReference>
<sequence>MYEPEPGPSSSSRKRKRTDATASPRTPKRVAAAASDSSSSPTESETESDIDEDFHDLNVVDDDDQPLQYIDVPPESATGSTCTSLPQSQYQTQSPSPIPAASSQPRRKRTPATTTQPDFLSEYTCPICFSPPTNATLTPCGHICCGSCLFMAVKTTLHRGAVGLGREPNVAR</sequence>
<proteinExistence type="predicted"/>
<gene>
    <name evidence="6" type="ORF">M378DRAFT_181020</name>
</gene>